<dbReference type="Proteomes" id="UP000799772">
    <property type="component" value="Unassembled WGS sequence"/>
</dbReference>
<keyword evidence="7" id="KW-1185">Reference proteome</keyword>
<evidence type="ECO:0000256" key="1">
    <source>
        <dbReference type="ARBA" id="ARBA00001974"/>
    </source>
</evidence>
<name>A0A9P4ITQ1_9PEZI</name>
<evidence type="ECO:0000313" key="6">
    <source>
        <dbReference type="EMBL" id="KAF2105143.1"/>
    </source>
</evidence>
<evidence type="ECO:0000313" key="7">
    <source>
        <dbReference type="Proteomes" id="UP000799772"/>
    </source>
</evidence>
<dbReference type="GO" id="GO:0005829">
    <property type="term" value="C:cytosol"/>
    <property type="evidence" value="ECO:0007669"/>
    <property type="project" value="TreeGrafter"/>
</dbReference>
<evidence type="ECO:0000256" key="4">
    <source>
        <dbReference type="ARBA" id="ARBA00023002"/>
    </source>
</evidence>
<reference evidence="6" key="1">
    <citation type="journal article" date="2020" name="Stud. Mycol.">
        <title>101 Dothideomycetes genomes: a test case for predicting lifestyles and emergence of pathogens.</title>
        <authorList>
            <person name="Haridas S."/>
            <person name="Albert R."/>
            <person name="Binder M."/>
            <person name="Bloem J."/>
            <person name="Labutti K."/>
            <person name="Salamov A."/>
            <person name="Andreopoulos B."/>
            <person name="Baker S."/>
            <person name="Barry K."/>
            <person name="Bills G."/>
            <person name="Bluhm B."/>
            <person name="Cannon C."/>
            <person name="Castanera R."/>
            <person name="Culley D."/>
            <person name="Daum C."/>
            <person name="Ezra D."/>
            <person name="Gonzalez J."/>
            <person name="Henrissat B."/>
            <person name="Kuo A."/>
            <person name="Liang C."/>
            <person name="Lipzen A."/>
            <person name="Lutzoni F."/>
            <person name="Magnuson J."/>
            <person name="Mondo S."/>
            <person name="Nolan M."/>
            <person name="Ohm R."/>
            <person name="Pangilinan J."/>
            <person name="Park H.-J."/>
            <person name="Ramirez L."/>
            <person name="Alfaro M."/>
            <person name="Sun H."/>
            <person name="Tritt A."/>
            <person name="Yoshinaga Y."/>
            <person name="Zwiers L.-H."/>
            <person name="Turgeon B."/>
            <person name="Goodwin S."/>
            <person name="Spatafora J."/>
            <person name="Crous P."/>
            <person name="Grigoriev I."/>
        </authorList>
    </citation>
    <scope>NUCLEOTIDE SEQUENCE</scope>
    <source>
        <strain evidence="6">CBS 133067</strain>
    </source>
</reference>
<dbReference type="Pfam" id="PF00667">
    <property type="entry name" value="FAD_binding_1"/>
    <property type="match status" value="1"/>
</dbReference>
<dbReference type="PANTHER" id="PTHR19384">
    <property type="entry name" value="NITRIC OXIDE SYNTHASE-RELATED"/>
    <property type="match status" value="1"/>
</dbReference>
<dbReference type="Gene3D" id="2.40.30.10">
    <property type="entry name" value="Translation factors"/>
    <property type="match status" value="1"/>
</dbReference>
<dbReference type="InterPro" id="IPR003097">
    <property type="entry name" value="CysJ-like_FAD-binding"/>
</dbReference>
<keyword evidence="2" id="KW-0285">Flavoprotein</keyword>
<proteinExistence type="predicted"/>
<sequence length="495" mass="55655">DDAEGGTEEDFMTWRDDLFTFFRQQLHFEERTVQYEPTISVVLGGSPVEKGVSLAKPYTGSLKHVNGNSAVEHIPVKGSHEIFKSSRNCIHMDLDLIDHSEMRYKTGDHVAIWPINPDIEVETLLCILSLSNKRNETITIQSLDPSVKIKIPATTTIEAVFKHHVEICAPVSRDTLRSLAPYAPSQSAKALLETLCQDKTAFADFISRNHLMFGRVLQLAVSSDPEATWSDLPLSLVIESIPCMQPRYYSISSSSVISPRHPSITAIVDRKPLLAAPDTIIKGITSHYLHAIQKAKENATSQRLPSTNWPTYEIYSQHGDYDGNLKVFAQIRRSKFKLPTQGMTPLVMIAAGTGIAPFRAFVMERARFAGMGRPVGDMLLFFGCRRPDEDYIYRETFGRAQTDLGGKAKLSIVTAFSRVDHVYVQDRVRQEAEQVLRLIDEGANVYVCGRAAMAREVGKAVCDAMATGKGWKEDEVREWFEGFKRRRLWQEDVWG</sequence>
<dbReference type="PROSITE" id="PS51384">
    <property type="entry name" value="FAD_FR"/>
    <property type="match status" value="1"/>
</dbReference>
<evidence type="ECO:0000259" key="5">
    <source>
        <dbReference type="PROSITE" id="PS51384"/>
    </source>
</evidence>
<dbReference type="InterPro" id="IPR023173">
    <property type="entry name" value="NADPH_Cyt_P450_Rdtase_alpha"/>
</dbReference>
<dbReference type="AlphaFoldDB" id="A0A9P4ITQ1"/>
<dbReference type="Pfam" id="PF00175">
    <property type="entry name" value="NAD_binding_1"/>
    <property type="match status" value="1"/>
</dbReference>
<feature type="non-terminal residue" evidence="6">
    <location>
        <position position="1"/>
    </location>
</feature>
<dbReference type="GO" id="GO:0003958">
    <property type="term" value="F:NADPH-hemoprotein reductase activity"/>
    <property type="evidence" value="ECO:0007669"/>
    <property type="project" value="TreeGrafter"/>
</dbReference>
<organism evidence="6 7">
    <name type="scientific">Rhizodiscina lignyota</name>
    <dbReference type="NCBI Taxonomy" id="1504668"/>
    <lineage>
        <taxon>Eukaryota</taxon>
        <taxon>Fungi</taxon>
        <taxon>Dikarya</taxon>
        <taxon>Ascomycota</taxon>
        <taxon>Pezizomycotina</taxon>
        <taxon>Dothideomycetes</taxon>
        <taxon>Pleosporomycetidae</taxon>
        <taxon>Aulographales</taxon>
        <taxon>Rhizodiscinaceae</taxon>
        <taxon>Rhizodiscina</taxon>
    </lineage>
</organism>
<accession>A0A9P4ITQ1</accession>
<comment type="caution">
    <text evidence="6">The sequence shown here is derived from an EMBL/GenBank/DDBJ whole genome shotgun (WGS) entry which is preliminary data.</text>
</comment>
<dbReference type="PANTHER" id="PTHR19384:SF108">
    <property type="entry name" value="NADPH--CYTOCHROME P450 REDUCTASE"/>
    <property type="match status" value="1"/>
</dbReference>
<dbReference type="InterPro" id="IPR001433">
    <property type="entry name" value="OxRdtase_FAD/NAD-bd"/>
</dbReference>
<dbReference type="EMBL" id="ML978121">
    <property type="protein sequence ID" value="KAF2105143.1"/>
    <property type="molecule type" value="Genomic_DNA"/>
</dbReference>
<dbReference type="Gene3D" id="1.20.990.10">
    <property type="entry name" value="NADPH-cytochrome p450 Reductase, Chain A, domain 3"/>
    <property type="match status" value="1"/>
</dbReference>
<evidence type="ECO:0000256" key="3">
    <source>
        <dbReference type="ARBA" id="ARBA00022827"/>
    </source>
</evidence>
<evidence type="ECO:0000256" key="2">
    <source>
        <dbReference type="ARBA" id="ARBA00022630"/>
    </source>
</evidence>
<dbReference type="GO" id="GO:0010181">
    <property type="term" value="F:FMN binding"/>
    <property type="evidence" value="ECO:0007669"/>
    <property type="project" value="TreeGrafter"/>
</dbReference>
<dbReference type="PRINTS" id="PR00371">
    <property type="entry name" value="FPNCR"/>
</dbReference>
<keyword evidence="3" id="KW-0274">FAD</keyword>
<dbReference type="OrthoDB" id="1856718at2759"/>
<keyword evidence="4" id="KW-0560">Oxidoreductase</keyword>
<dbReference type="SUPFAM" id="SSF63380">
    <property type="entry name" value="Riboflavin synthase domain-like"/>
    <property type="match status" value="1"/>
</dbReference>
<dbReference type="InterPro" id="IPR039261">
    <property type="entry name" value="FNR_nucleotide-bd"/>
</dbReference>
<dbReference type="SUPFAM" id="SSF52343">
    <property type="entry name" value="Ferredoxin reductase-like, C-terminal NADP-linked domain"/>
    <property type="match status" value="1"/>
</dbReference>
<dbReference type="GO" id="GO:0050660">
    <property type="term" value="F:flavin adenine dinucleotide binding"/>
    <property type="evidence" value="ECO:0007669"/>
    <property type="project" value="TreeGrafter"/>
</dbReference>
<dbReference type="InterPro" id="IPR001709">
    <property type="entry name" value="Flavoprot_Pyr_Nucl_cyt_Rdtase"/>
</dbReference>
<comment type="cofactor">
    <cofactor evidence="1">
        <name>FAD</name>
        <dbReference type="ChEBI" id="CHEBI:57692"/>
    </cofactor>
</comment>
<dbReference type="InterPro" id="IPR017927">
    <property type="entry name" value="FAD-bd_FR_type"/>
</dbReference>
<gene>
    <name evidence="6" type="ORF">NA57DRAFT_29902</name>
</gene>
<dbReference type="Gene3D" id="3.40.50.80">
    <property type="entry name" value="Nucleotide-binding domain of ferredoxin-NADP reductase (FNR) module"/>
    <property type="match status" value="1"/>
</dbReference>
<protein>
    <submittedName>
        <fullName evidence="6">NADPH-cytochrome P450 reductase</fullName>
    </submittedName>
</protein>
<dbReference type="InterPro" id="IPR017938">
    <property type="entry name" value="Riboflavin_synthase-like_b-brl"/>
</dbReference>
<feature type="domain" description="FAD-binding FR-type" evidence="5">
    <location>
        <begin position="69"/>
        <end position="339"/>
    </location>
</feature>